<dbReference type="SUPFAM" id="SSF161111">
    <property type="entry name" value="Cation efflux protein transmembrane domain-like"/>
    <property type="match status" value="1"/>
</dbReference>
<keyword evidence="7" id="KW-0406">Ion transport</keyword>
<keyword evidence="6 10" id="KW-1133">Transmembrane helix</keyword>
<dbReference type="Pfam" id="PF16916">
    <property type="entry name" value="ZT_dimer"/>
    <property type="match status" value="1"/>
</dbReference>
<feature type="transmembrane region" description="Helical" evidence="10">
    <location>
        <begin position="234"/>
        <end position="255"/>
    </location>
</feature>
<dbReference type="EMBL" id="CP040818">
    <property type="protein sequence ID" value="QDL92874.1"/>
    <property type="molecule type" value="Genomic_DNA"/>
</dbReference>
<dbReference type="InterPro" id="IPR036837">
    <property type="entry name" value="Cation_efflux_CTD_sf"/>
</dbReference>
<dbReference type="InterPro" id="IPR002524">
    <property type="entry name" value="Cation_efflux"/>
</dbReference>
<evidence type="ECO:0000256" key="5">
    <source>
        <dbReference type="ARBA" id="ARBA00022906"/>
    </source>
</evidence>
<proteinExistence type="inferred from homology"/>
<sequence>MTQDTPNPPHHDPAARASAGRGPQAPQAHGSGHDHGRHDAPGHSHGGGHAHSHGHHHHIDPDAGDRRVILAIAVNVALTLVQIIGGVVSGSLALIADAIHNLSDAVSLVIALVARRVAKRPSDAQMTFGYRRAEVVAALVNYTTLVVIGVWLAAEAVQRFFDPQPVEGWTVVWIAGVALVIDVITALLTYAMAKDSMNIRAAFVHNVADALGSVAVIVAGTLILLYGWNLADPIITLMISAYILWHAGVETGPVIRILMLGSPPQIASEDVLETMCAVAGVGSVHHLHLWQVDETRSSVDAHVVIAEGAWSEADVIKEALRAALSDRFGITHSTLELECSRHGCVDPQVIGHRDAAA</sequence>
<dbReference type="InterPro" id="IPR058533">
    <property type="entry name" value="Cation_efflux_TM"/>
</dbReference>
<keyword evidence="14" id="KW-1185">Reference proteome</keyword>
<dbReference type="Pfam" id="PF01545">
    <property type="entry name" value="Cation_efflux"/>
    <property type="match status" value="1"/>
</dbReference>
<dbReference type="PANTHER" id="PTHR11562">
    <property type="entry name" value="CATION EFFLUX PROTEIN/ ZINC TRANSPORTER"/>
    <property type="match status" value="1"/>
</dbReference>
<dbReference type="GO" id="GO:0005385">
    <property type="term" value="F:zinc ion transmembrane transporter activity"/>
    <property type="evidence" value="ECO:0007669"/>
    <property type="project" value="TreeGrafter"/>
</dbReference>
<comment type="similarity">
    <text evidence="2">Belongs to the cation diffusion facilitator (CDF) transporter (TC 2.A.4) family. SLC30A subfamily.</text>
</comment>
<feature type="domain" description="Cation efflux protein cytoplasmic" evidence="12">
    <location>
        <begin position="263"/>
        <end position="338"/>
    </location>
</feature>
<evidence type="ECO:0000256" key="6">
    <source>
        <dbReference type="ARBA" id="ARBA00022989"/>
    </source>
</evidence>
<dbReference type="AlphaFoldDB" id="A0A5B8FYY5"/>
<dbReference type="RefSeq" id="WP_138574744.1">
    <property type="nucleotide sequence ID" value="NZ_CP040818.1"/>
</dbReference>
<name>A0A5B8FYY5_9RHOB</name>
<keyword evidence="4 10" id="KW-0812">Transmembrane</keyword>
<comment type="subcellular location">
    <subcellularLocation>
        <location evidence="1">Membrane</location>
        <topology evidence="1">Multi-pass membrane protein</topology>
    </subcellularLocation>
</comment>
<gene>
    <name evidence="13" type="ORF">FDP22_14435</name>
</gene>
<keyword evidence="5" id="KW-0864">Zinc transport</keyword>
<feature type="transmembrane region" description="Helical" evidence="10">
    <location>
        <begin position="135"/>
        <end position="154"/>
    </location>
</feature>
<evidence type="ECO:0000313" key="13">
    <source>
        <dbReference type="EMBL" id="QDL92874.1"/>
    </source>
</evidence>
<protein>
    <submittedName>
        <fullName evidence="13">Cation transporter</fullName>
    </submittedName>
</protein>
<evidence type="ECO:0000256" key="4">
    <source>
        <dbReference type="ARBA" id="ARBA00022692"/>
    </source>
</evidence>
<dbReference type="Proteomes" id="UP000305888">
    <property type="component" value="Chromosome"/>
</dbReference>
<feature type="compositionally biased region" description="Basic and acidic residues" evidence="9">
    <location>
        <begin position="31"/>
        <end position="42"/>
    </location>
</feature>
<dbReference type="GO" id="GO:0005886">
    <property type="term" value="C:plasma membrane"/>
    <property type="evidence" value="ECO:0007669"/>
    <property type="project" value="TreeGrafter"/>
</dbReference>
<evidence type="ECO:0000256" key="8">
    <source>
        <dbReference type="ARBA" id="ARBA00023136"/>
    </source>
</evidence>
<evidence type="ECO:0000313" key="14">
    <source>
        <dbReference type="Proteomes" id="UP000305888"/>
    </source>
</evidence>
<dbReference type="InterPro" id="IPR027469">
    <property type="entry name" value="Cation_efflux_TMD_sf"/>
</dbReference>
<feature type="compositionally biased region" description="Basic residues" evidence="9">
    <location>
        <begin position="46"/>
        <end position="58"/>
    </location>
</feature>
<accession>A0A5B8FYY5</accession>
<dbReference type="Gene3D" id="1.20.1510.10">
    <property type="entry name" value="Cation efflux protein transmembrane domain"/>
    <property type="match status" value="1"/>
</dbReference>
<feature type="transmembrane region" description="Helical" evidence="10">
    <location>
        <begin position="68"/>
        <end position="88"/>
    </location>
</feature>
<dbReference type="PANTHER" id="PTHR11562:SF17">
    <property type="entry name" value="RE54080P-RELATED"/>
    <property type="match status" value="1"/>
</dbReference>
<evidence type="ECO:0000256" key="3">
    <source>
        <dbReference type="ARBA" id="ARBA00022448"/>
    </source>
</evidence>
<dbReference type="OrthoDB" id="9809646at2"/>
<keyword evidence="8 10" id="KW-0472">Membrane</keyword>
<evidence type="ECO:0000259" key="11">
    <source>
        <dbReference type="Pfam" id="PF01545"/>
    </source>
</evidence>
<feature type="transmembrane region" description="Helical" evidence="10">
    <location>
        <begin position="169"/>
        <end position="191"/>
    </location>
</feature>
<dbReference type="KEGG" id="ppru:FDP22_14435"/>
<keyword evidence="3" id="KW-0813">Transport</keyword>
<evidence type="ECO:0000256" key="7">
    <source>
        <dbReference type="ARBA" id="ARBA00023065"/>
    </source>
</evidence>
<keyword evidence="5" id="KW-0862">Zinc</keyword>
<organism evidence="13 14">
    <name type="scientific">Paroceanicella profunda</name>
    <dbReference type="NCBI Taxonomy" id="2579971"/>
    <lineage>
        <taxon>Bacteria</taxon>
        <taxon>Pseudomonadati</taxon>
        <taxon>Pseudomonadota</taxon>
        <taxon>Alphaproteobacteria</taxon>
        <taxon>Rhodobacterales</taxon>
        <taxon>Paracoccaceae</taxon>
        <taxon>Paroceanicella</taxon>
    </lineage>
</organism>
<reference evidence="13 14" key="1">
    <citation type="submission" date="2019-06" db="EMBL/GenBank/DDBJ databases">
        <title>Genome sequence of Rhodobacteraceae bacterium D4M1.</title>
        <authorList>
            <person name="Cao J."/>
        </authorList>
    </citation>
    <scope>NUCLEOTIDE SEQUENCE [LARGE SCALE GENOMIC DNA]</scope>
    <source>
        <strain evidence="13 14">D4M1</strain>
    </source>
</reference>
<dbReference type="InterPro" id="IPR050681">
    <property type="entry name" value="CDF/SLC30A"/>
</dbReference>
<evidence type="ECO:0000256" key="2">
    <source>
        <dbReference type="ARBA" id="ARBA00008873"/>
    </source>
</evidence>
<dbReference type="InterPro" id="IPR027470">
    <property type="entry name" value="Cation_efflux_CTD"/>
</dbReference>
<feature type="transmembrane region" description="Helical" evidence="10">
    <location>
        <begin position="203"/>
        <end position="228"/>
    </location>
</feature>
<dbReference type="SUPFAM" id="SSF160240">
    <property type="entry name" value="Cation efflux protein cytoplasmic domain-like"/>
    <property type="match status" value="1"/>
</dbReference>
<evidence type="ECO:0000256" key="10">
    <source>
        <dbReference type="SAM" id="Phobius"/>
    </source>
</evidence>
<feature type="region of interest" description="Disordered" evidence="9">
    <location>
        <begin position="1"/>
        <end position="61"/>
    </location>
</feature>
<dbReference type="NCBIfam" id="TIGR01297">
    <property type="entry name" value="CDF"/>
    <property type="match status" value="1"/>
</dbReference>
<evidence type="ECO:0000259" key="12">
    <source>
        <dbReference type="Pfam" id="PF16916"/>
    </source>
</evidence>
<feature type="transmembrane region" description="Helical" evidence="10">
    <location>
        <begin position="94"/>
        <end position="114"/>
    </location>
</feature>
<evidence type="ECO:0000256" key="1">
    <source>
        <dbReference type="ARBA" id="ARBA00004141"/>
    </source>
</evidence>
<evidence type="ECO:0000256" key="9">
    <source>
        <dbReference type="SAM" id="MobiDB-lite"/>
    </source>
</evidence>
<feature type="domain" description="Cation efflux protein transmembrane" evidence="11">
    <location>
        <begin position="68"/>
        <end position="250"/>
    </location>
</feature>